<sequence length="137" mass="15818">MNIDLESIIVKTFFEKRIQERVLFELSALKKRKDAIGRLNHHYKQTLNEKYMIEIPKSNSNYLHIAALLKKHGADENCYVISWSDSLDGQELCLTTALEKAVGLGMPTLISCIPNRLIYFEAEQEFGSPPRYILMKK</sequence>
<name>A0ABW0W2J5_9BACL</name>
<dbReference type="EMBL" id="JBHSOW010000059">
    <property type="protein sequence ID" value="MFC5650626.1"/>
    <property type="molecule type" value="Genomic_DNA"/>
</dbReference>
<reference evidence="2" key="1">
    <citation type="journal article" date="2019" name="Int. J. Syst. Evol. Microbiol.">
        <title>The Global Catalogue of Microorganisms (GCM) 10K type strain sequencing project: providing services to taxonomists for standard genome sequencing and annotation.</title>
        <authorList>
            <consortium name="The Broad Institute Genomics Platform"/>
            <consortium name="The Broad Institute Genome Sequencing Center for Infectious Disease"/>
            <person name="Wu L."/>
            <person name="Ma J."/>
        </authorList>
    </citation>
    <scope>NUCLEOTIDE SEQUENCE [LARGE SCALE GENOMIC DNA]</scope>
    <source>
        <strain evidence="2">CGMCC 1.3240</strain>
    </source>
</reference>
<accession>A0ABW0W2J5</accession>
<evidence type="ECO:0000313" key="1">
    <source>
        <dbReference type="EMBL" id="MFC5650626.1"/>
    </source>
</evidence>
<organism evidence="1 2">
    <name type="scientific">Paenibacillus solisilvae</name>
    <dbReference type="NCBI Taxonomy" id="2486751"/>
    <lineage>
        <taxon>Bacteria</taxon>
        <taxon>Bacillati</taxon>
        <taxon>Bacillota</taxon>
        <taxon>Bacilli</taxon>
        <taxon>Bacillales</taxon>
        <taxon>Paenibacillaceae</taxon>
        <taxon>Paenibacillus</taxon>
    </lineage>
</organism>
<comment type="caution">
    <text evidence="1">The sequence shown here is derived from an EMBL/GenBank/DDBJ whole genome shotgun (WGS) entry which is preliminary data.</text>
</comment>
<dbReference type="Proteomes" id="UP001596047">
    <property type="component" value="Unassembled WGS sequence"/>
</dbReference>
<proteinExistence type="predicted"/>
<keyword evidence="2" id="KW-1185">Reference proteome</keyword>
<evidence type="ECO:0000313" key="2">
    <source>
        <dbReference type="Proteomes" id="UP001596047"/>
    </source>
</evidence>
<dbReference type="RefSeq" id="WP_379189193.1">
    <property type="nucleotide sequence ID" value="NZ_JBHSOW010000059.1"/>
</dbReference>
<gene>
    <name evidence="1" type="ORF">ACFPYJ_16135</name>
</gene>
<protein>
    <submittedName>
        <fullName evidence="1">Uncharacterized protein</fullName>
    </submittedName>
</protein>